<dbReference type="AlphaFoldDB" id="A0A4Q7ZLW8"/>
<protein>
    <submittedName>
        <fullName evidence="2">Ketosteroid isomerase-like protein</fullName>
    </submittedName>
</protein>
<evidence type="ECO:0000259" key="1">
    <source>
        <dbReference type="Pfam" id="PF12680"/>
    </source>
</evidence>
<reference evidence="2 3" key="1">
    <citation type="submission" date="2019-02" db="EMBL/GenBank/DDBJ databases">
        <title>Sequencing the genomes of 1000 actinobacteria strains.</title>
        <authorList>
            <person name="Klenk H.-P."/>
        </authorList>
    </citation>
    <scope>NUCLEOTIDE SEQUENCE [LARGE SCALE GENOMIC DNA]</scope>
    <source>
        <strain evidence="2 3">DSM 45162</strain>
    </source>
</reference>
<evidence type="ECO:0000313" key="3">
    <source>
        <dbReference type="Proteomes" id="UP000292564"/>
    </source>
</evidence>
<comment type="caution">
    <text evidence="2">The sequence shown here is derived from an EMBL/GenBank/DDBJ whole genome shotgun (WGS) entry which is preliminary data.</text>
</comment>
<evidence type="ECO:0000313" key="2">
    <source>
        <dbReference type="EMBL" id="RZU51383.1"/>
    </source>
</evidence>
<dbReference type="OrthoDB" id="488083at2"/>
<feature type="domain" description="SnoaL-like" evidence="1">
    <location>
        <begin position="7"/>
        <end position="107"/>
    </location>
</feature>
<dbReference type="Pfam" id="PF12680">
    <property type="entry name" value="SnoaL_2"/>
    <property type="match status" value="1"/>
</dbReference>
<keyword evidence="2" id="KW-0413">Isomerase</keyword>
<accession>A0A4Q7ZLW8</accession>
<dbReference type="Proteomes" id="UP000292564">
    <property type="component" value="Unassembled WGS sequence"/>
</dbReference>
<dbReference type="GO" id="GO:0016853">
    <property type="term" value="F:isomerase activity"/>
    <property type="evidence" value="ECO:0007669"/>
    <property type="project" value="UniProtKB-KW"/>
</dbReference>
<keyword evidence="3" id="KW-1185">Reference proteome</keyword>
<gene>
    <name evidence="2" type="ORF">EV385_3210</name>
</gene>
<dbReference type="InterPro" id="IPR032710">
    <property type="entry name" value="NTF2-like_dom_sf"/>
</dbReference>
<dbReference type="EMBL" id="SHKY01000001">
    <property type="protein sequence ID" value="RZU51383.1"/>
    <property type="molecule type" value="Genomic_DNA"/>
</dbReference>
<sequence>MDTREVVDSYYRLANAGDWDAWCDLFAAEQVMDEQLAGHIEGQETLRNMMKGFPDMYASFANRPQHIVVDGDEAAVVSRISAVTSSGGRIEANVANYFRVTGGRITYMANFHDTVPFRAALTPEGDK</sequence>
<proteinExistence type="predicted"/>
<dbReference type="Gene3D" id="3.10.450.50">
    <property type="match status" value="1"/>
</dbReference>
<dbReference type="SUPFAM" id="SSF54427">
    <property type="entry name" value="NTF2-like"/>
    <property type="match status" value="1"/>
</dbReference>
<dbReference type="InterPro" id="IPR037401">
    <property type="entry name" value="SnoaL-like"/>
</dbReference>
<dbReference type="RefSeq" id="WP_130510150.1">
    <property type="nucleotide sequence ID" value="NZ_SHKY01000001.1"/>
</dbReference>
<organism evidence="2 3">
    <name type="scientific">Krasilnikovia cinnamomea</name>
    <dbReference type="NCBI Taxonomy" id="349313"/>
    <lineage>
        <taxon>Bacteria</taxon>
        <taxon>Bacillati</taxon>
        <taxon>Actinomycetota</taxon>
        <taxon>Actinomycetes</taxon>
        <taxon>Micromonosporales</taxon>
        <taxon>Micromonosporaceae</taxon>
        <taxon>Krasilnikovia</taxon>
    </lineage>
</organism>
<name>A0A4Q7ZLW8_9ACTN</name>